<dbReference type="AlphaFoldDB" id="A0A6L5GP98"/>
<evidence type="ECO:0000256" key="5">
    <source>
        <dbReference type="ARBA" id="ARBA00023211"/>
    </source>
</evidence>
<sequence>MSQMTYVFGHQKPDTDSICAAIAYAYLKRETGSPETEACRLGPVNKETQFALDTFGVEAPRLIKSVKPQVSDIHLNNDSMVTEENSIHHTMDLIIDNPGRSLPVVDDQKKLIGIISLPDIMHAYSDPFQEDGLMKAKTPYRNIIKTLNARIIGDTPEGVVKGCFFNNSQLAPDTKLSPDDVVLTTRNDSSRDMAFANGNGCVIISDVPADMDMPIPESYTGTTMLTEKSTFEVIRLLEQVMPIRQYVNHDTMEFFMLSETLEDVKGNMLSSPHNRFPVVTDDGVVLGTITKSSLLDYQRKRVILVDHNEKTQSIAGLEDAEIAEIIDHHRVAEVQTDAPLYMRVEPLGCTCTIITKMYQEKDVPIPKKIAGLLLSAIISDTLLFNSPTCTEQDKQAAQALAKIADVNLREYGRSMLIAGSNLGDMTPAQIIGTDRKIFTMGDYKVEISQINTGDYKSLFNKLKDLLAQMQENCEKEGADLAILMVTDIVLGGSELLIAGKQRHLVREAFGIEDEDISQFFPGMFSRKKQVVPPLMRVASEE</sequence>
<dbReference type="GO" id="GO:0005737">
    <property type="term" value="C:cytoplasm"/>
    <property type="evidence" value="ECO:0007669"/>
    <property type="project" value="InterPro"/>
</dbReference>
<dbReference type="InterPro" id="IPR000644">
    <property type="entry name" value="CBS_dom"/>
</dbReference>
<evidence type="ECO:0000313" key="10">
    <source>
        <dbReference type="EMBL" id="MQM71872.1"/>
    </source>
</evidence>
<feature type="domain" description="CBS" evidence="9">
    <location>
        <begin position="247"/>
        <end position="305"/>
    </location>
</feature>
<dbReference type="SMART" id="SM00116">
    <property type="entry name" value="CBS"/>
    <property type="match status" value="2"/>
</dbReference>
<comment type="caution">
    <text evidence="10">The sequence shown here is derived from an EMBL/GenBank/DDBJ whole genome shotgun (WGS) entry which is preliminary data.</text>
</comment>
<organism evidence="10 11">
    <name type="scientific">Candidatus Pseudoramibacter fermentans</name>
    <dbReference type="NCBI Taxonomy" id="2594427"/>
    <lineage>
        <taxon>Bacteria</taxon>
        <taxon>Bacillati</taxon>
        <taxon>Bacillota</taxon>
        <taxon>Clostridia</taxon>
        <taxon>Eubacteriales</taxon>
        <taxon>Eubacteriaceae</taxon>
        <taxon>Pseudoramibacter</taxon>
    </lineage>
</organism>
<comment type="cofactor">
    <cofactor evidence="1">
        <name>Mn(2+)</name>
        <dbReference type="ChEBI" id="CHEBI:29035"/>
    </cofactor>
</comment>
<protein>
    <recommendedName>
        <fullName evidence="2">inorganic diphosphatase</fullName>
        <ecNumber evidence="2">3.6.1.1</ecNumber>
    </recommendedName>
    <alternativeName>
        <fullName evidence="6">Pyrophosphate phospho-hydrolase</fullName>
    </alternativeName>
</protein>
<gene>
    <name evidence="10" type="ORF">FRC53_00235</name>
</gene>
<proteinExistence type="predicted"/>
<dbReference type="PANTHER" id="PTHR12112:SF22">
    <property type="entry name" value="MANGANESE-DEPENDENT INORGANIC PYROPHOSPHATASE-RELATED"/>
    <property type="match status" value="1"/>
</dbReference>
<keyword evidence="11" id="KW-1185">Reference proteome</keyword>
<dbReference type="FunFam" id="3.90.1640.10:FF:000001">
    <property type="entry name" value="Probable manganese-dependent inorganic pyrophosphatase"/>
    <property type="match status" value="1"/>
</dbReference>
<dbReference type="EMBL" id="VOGB01000003">
    <property type="protein sequence ID" value="MQM71872.1"/>
    <property type="molecule type" value="Genomic_DNA"/>
</dbReference>
<keyword evidence="8" id="KW-0129">CBS domain</keyword>
<evidence type="ECO:0000313" key="11">
    <source>
        <dbReference type="Proteomes" id="UP000473648"/>
    </source>
</evidence>
<dbReference type="Pfam" id="PF02833">
    <property type="entry name" value="DHHA2"/>
    <property type="match status" value="1"/>
</dbReference>
<dbReference type="InterPro" id="IPR004097">
    <property type="entry name" value="DHHA2"/>
</dbReference>
<evidence type="ECO:0000259" key="9">
    <source>
        <dbReference type="PROSITE" id="PS51371"/>
    </source>
</evidence>
<evidence type="ECO:0000256" key="2">
    <source>
        <dbReference type="ARBA" id="ARBA00012146"/>
    </source>
</evidence>
<dbReference type="Proteomes" id="UP000473648">
    <property type="component" value="Unassembled WGS sequence"/>
</dbReference>
<evidence type="ECO:0000256" key="6">
    <source>
        <dbReference type="ARBA" id="ARBA00032535"/>
    </source>
</evidence>
<evidence type="ECO:0000256" key="7">
    <source>
        <dbReference type="ARBA" id="ARBA00047820"/>
    </source>
</evidence>
<comment type="catalytic activity">
    <reaction evidence="7">
        <text>diphosphate + H2O = 2 phosphate + H(+)</text>
        <dbReference type="Rhea" id="RHEA:24576"/>
        <dbReference type="ChEBI" id="CHEBI:15377"/>
        <dbReference type="ChEBI" id="CHEBI:15378"/>
        <dbReference type="ChEBI" id="CHEBI:33019"/>
        <dbReference type="ChEBI" id="CHEBI:43474"/>
        <dbReference type="EC" id="3.6.1.1"/>
    </reaction>
</comment>
<evidence type="ECO:0000256" key="3">
    <source>
        <dbReference type="ARBA" id="ARBA00022723"/>
    </source>
</evidence>
<keyword evidence="5" id="KW-0464">Manganese</keyword>
<keyword evidence="3" id="KW-0479">Metal-binding</keyword>
<name>A0A6L5GP98_9FIRM</name>
<accession>A0A6L5GP98</accession>
<evidence type="ECO:0000256" key="4">
    <source>
        <dbReference type="ARBA" id="ARBA00022801"/>
    </source>
</evidence>
<dbReference type="SMART" id="SM01131">
    <property type="entry name" value="DHHA2"/>
    <property type="match status" value="1"/>
</dbReference>
<dbReference type="InterPro" id="IPR038222">
    <property type="entry name" value="DHHA2_dom_sf"/>
</dbReference>
<dbReference type="PROSITE" id="PS51371">
    <property type="entry name" value="CBS"/>
    <property type="match status" value="2"/>
</dbReference>
<evidence type="ECO:0000256" key="1">
    <source>
        <dbReference type="ARBA" id="ARBA00001936"/>
    </source>
</evidence>
<keyword evidence="4 10" id="KW-0378">Hydrolase</keyword>
<reference evidence="10" key="1">
    <citation type="journal article" date="2020" name="Appl. Environ. Microbiol.">
        <title>Medium-Chain Fatty Acid Synthesis by 'Candidatus Weimeria bifida' gen. nov., sp. nov., and 'Candidatus Pseudoramibacter fermentans' sp. nov.</title>
        <authorList>
            <person name="Scarborough M.J."/>
            <person name="Myers K.S."/>
            <person name="Donohue T.J."/>
            <person name="Noguera D.R."/>
        </authorList>
    </citation>
    <scope>NUCLEOTIDE SEQUENCE</scope>
    <source>
        <strain evidence="10">EUB1.1</strain>
    </source>
</reference>
<dbReference type="InterPro" id="IPR038763">
    <property type="entry name" value="DHH_sf"/>
</dbReference>
<dbReference type="Pfam" id="PF01368">
    <property type="entry name" value="DHH"/>
    <property type="match status" value="1"/>
</dbReference>
<dbReference type="Pfam" id="PF00571">
    <property type="entry name" value="CBS"/>
    <property type="match status" value="2"/>
</dbReference>
<dbReference type="NCBIfam" id="NF011443">
    <property type="entry name" value="PRK14869.1-5"/>
    <property type="match status" value="1"/>
</dbReference>
<feature type="domain" description="CBS" evidence="9">
    <location>
        <begin position="74"/>
        <end position="130"/>
    </location>
</feature>
<dbReference type="Gene3D" id="3.10.310.20">
    <property type="entry name" value="DHHA2 domain"/>
    <property type="match status" value="1"/>
</dbReference>
<dbReference type="SUPFAM" id="SSF64182">
    <property type="entry name" value="DHH phosphoesterases"/>
    <property type="match status" value="1"/>
</dbReference>
<dbReference type="SUPFAM" id="SSF54631">
    <property type="entry name" value="CBS-domain pair"/>
    <property type="match status" value="1"/>
</dbReference>
<dbReference type="GO" id="GO:0046872">
    <property type="term" value="F:metal ion binding"/>
    <property type="evidence" value="ECO:0007669"/>
    <property type="project" value="UniProtKB-KW"/>
</dbReference>
<evidence type="ECO:0000256" key="8">
    <source>
        <dbReference type="PROSITE-ProRule" id="PRU00703"/>
    </source>
</evidence>
<dbReference type="Gene3D" id="3.90.1640.10">
    <property type="entry name" value="inorganic pyrophosphatase (n-terminal core)"/>
    <property type="match status" value="2"/>
</dbReference>
<dbReference type="InterPro" id="IPR046342">
    <property type="entry name" value="CBS_dom_sf"/>
</dbReference>
<dbReference type="EC" id="3.6.1.1" evidence="2"/>
<dbReference type="NCBIfam" id="NF003877">
    <property type="entry name" value="PRK05427.1"/>
    <property type="match status" value="1"/>
</dbReference>
<dbReference type="GO" id="GO:0004427">
    <property type="term" value="F:inorganic diphosphate phosphatase activity"/>
    <property type="evidence" value="ECO:0007669"/>
    <property type="project" value="UniProtKB-EC"/>
</dbReference>
<dbReference type="PANTHER" id="PTHR12112">
    <property type="entry name" value="BNIP - RELATED"/>
    <property type="match status" value="1"/>
</dbReference>
<dbReference type="InterPro" id="IPR001667">
    <property type="entry name" value="DDH_dom"/>
</dbReference>